<dbReference type="GO" id="GO:0005524">
    <property type="term" value="F:ATP binding"/>
    <property type="evidence" value="ECO:0007669"/>
    <property type="project" value="UniProtKB-UniRule"/>
</dbReference>
<evidence type="ECO:0000256" key="10">
    <source>
        <dbReference type="HAMAP-Rule" id="MF_00061"/>
    </source>
</evidence>
<evidence type="ECO:0000256" key="7">
    <source>
        <dbReference type="ARBA" id="ARBA00022840"/>
    </source>
</evidence>
<dbReference type="PANTHER" id="PTHR43527">
    <property type="entry name" value="4-DIPHOSPHOCYTIDYL-2-C-METHYL-D-ERYTHRITOL KINASE, CHLOROPLASTIC"/>
    <property type="match status" value="1"/>
</dbReference>
<dbReference type="InterPro" id="IPR020568">
    <property type="entry name" value="Ribosomal_Su5_D2-typ_SF"/>
</dbReference>
<comment type="function">
    <text evidence="10">Catalyzes the phosphorylation of the position 2 hydroxy group of 4-diphosphocytidyl-2C-methyl-D-erythritol.</text>
</comment>
<feature type="active site" evidence="10">
    <location>
        <position position="19"/>
    </location>
</feature>
<dbReference type="AlphaFoldDB" id="A0A839F3N5"/>
<dbReference type="InterPro" id="IPR036554">
    <property type="entry name" value="GHMP_kinase_C_sf"/>
</dbReference>
<keyword evidence="4 10" id="KW-0808">Transferase</keyword>
<sequence>MTRAVDADAGWSEWPAPAKLNLFLHVVGRRADGYHLLQTVFQLLDRGDAVRLRLRRDGAIRRVDPLPGVAAEQDLAVRAARALQAASGTRLGADIAIDKRIPLGGGLGGGSSDAASTLVGLDALWGCGFGAERLAALGLGLGADVPVFVHGRSAWAEGVGERLTPLDLPPAWYVVVAPGVTVPTAALFQAPELTRDAARLTIPLFLSGAATANVFEPIVRERHAAVASALDWLAGHGSARLSGTGGCVFVAMESREAAEAVVRECPQGMRAWVAQGVAESPLLQARRGWDAQVA</sequence>
<dbReference type="PANTHER" id="PTHR43527:SF2">
    <property type="entry name" value="4-DIPHOSPHOCYTIDYL-2-C-METHYL-D-ERYTHRITOL KINASE, CHLOROPLASTIC"/>
    <property type="match status" value="1"/>
</dbReference>
<dbReference type="EMBL" id="JACGXL010000003">
    <property type="protein sequence ID" value="MBA8888158.1"/>
    <property type="molecule type" value="Genomic_DNA"/>
</dbReference>
<keyword evidence="5 10" id="KW-0547">Nucleotide-binding</keyword>
<dbReference type="GO" id="GO:0050515">
    <property type="term" value="F:4-(cytidine 5'-diphospho)-2-C-methyl-D-erythritol kinase activity"/>
    <property type="evidence" value="ECO:0007669"/>
    <property type="project" value="UniProtKB-UniRule"/>
</dbReference>
<feature type="binding site" evidence="10">
    <location>
        <begin position="102"/>
        <end position="112"/>
    </location>
    <ligand>
        <name>ATP</name>
        <dbReference type="ChEBI" id="CHEBI:30616"/>
    </ligand>
</feature>
<feature type="active site" evidence="10">
    <location>
        <position position="144"/>
    </location>
</feature>
<evidence type="ECO:0000256" key="3">
    <source>
        <dbReference type="ARBA" id="ARBA00017473"/>
    </source>
</evidence>
<keyword evidence="7 10" id="KW-0067">ATP-binding</keyword>
<dbReference type="EC" id="2.7.1.148" evidence="2 10"/>
<organism evidence="13 14">
    <name type="scientific">Dokdonella fugitiva</name>
    <dbReference type="NCBI Taxonomy" id="328517"/>
    <lineage>
        <taxon>Bacteria</taxon>
        <taxon>Pseudomonadati</taxon>
        <taxon>Pseudomonadota</taxon>
        <taxon>Gammaproteobacteria</taxon>
        <taxon>Lysobacterales</taxon>
        <taxon>Rhodanobacteraceae</taxon>
        <taxon>Dokdonella</taxon>
    </lineage>
</organism>
<dbReference type="UniPathway" id="UPA00056">
    <property type="reaction ID" value="UER00094"/>
</dbReference>
<evidence type="ECO:0000259" key="12">
    <source>
        <dbReference type="Pfam" id="PF08544"/>
    </source>
</evidence>
<dbReference type="SUPFAM" id="SSF55060">
    <property type="entry name" value="GHMP Kinase, C-terminal domain"/>
    <property type="match status" value="1"/>
</dbReference>
<dbReference type="InterPro" id="IPR014721">
    <property type="entry name" value="Ribsml_uS5_D2-typ_fold_subgr"/>
</dbReference>
<dbReference type="InterPro" id="IPR004424">
    <property type="entry name" value="IspE"/>
</dbReference>
<dbReference type="InterPro" id="IPR013750">
    <property type="entry name" value="GHMP_kinase_C_dom"/>
</dbReference>
<dbReference type="SUPFAM" id="SSF54211">
    <property type="entry name" value="Ribosomal protein S5 domain 2-like"/>
    <property type="match status" value="1"/>
</dbReference>
<name>A0A839F3N5_9GAMM</name>
<dbReference type="Gene3D" id="3.30.70.890">
    <property type="entry name" value="GHMP kinase, C-terminal domain"/>
    <property type="match status" value="1"/>
</dbReference>
<dbReference type="RefSeq" id="WP_182531216.1">
    <property type="nucleotide sequence ID" value="NZ_JACGXL010000003.1"/>
</dbReference>
<evidence type="ECO:0000313" key="14">
    <source>
        <dbReference type="Proteomes" id="UP000550401"/>
    </source>
</evidence>
<comment type="catalytic activity">
    <reaction evidence="10">
        <text>4-CDP-2-C-methyl-D-erythritol + ATP = 4-CDP-2-C-methyl-D-erythritol 2-phosphate + ADP + H(+)</text>
        <dbReference type="Rhea" id="RHEA:18437"/>
        <dbReference type="ChEBI" id="CHEBI:15378"/>
        <dbReference type="ChEBI" id="CHEBI:30616"/>
        <dbReference type="ChEBI" id="CHEBI:57823"/>
        <dbReference type="ChEBI" id="CHEBI:57919"/>
        <dbReference type="ChEBI" id="CHEBI:456216"/>
        <dbReference type="EC" id="2.7.1.148"/>
    </reaction>
</comment>
<dbReference type="PIRSF" id="PIRSF010376">
    <property type="entry name" value="IspE"/>
    <property type="match status" value="1"/>
</dbReference>
<protein>
    <recommendedName>
        <fullName evidence="3 10">4-diphosphocytidyl-2-C-methyl-D-erythritol kinase</fullName>
        <shortName evidence="10">CMK</shortName>
        <ecNumber evidence="2 10">2.7.1.148</ecNumber>
    </recommendedName>
    <alternativeName>
        <fullName evidence="9 10">4-(cytidine-5'-diphospho)-2-C-methyl-D-erythritol kinase</fullName>
    </alternativeName>
</protein>
<dbReference type="HAMAP" id="MF_00061">
    <property type="entry name" value="IspE"/>
    <property type="match status" value="1"/>
</dbReference>
<proteinExistence type="inferred from homology"/>
<dbReference type="GO" id="GO:0019288">
    <property type="term" value="P:isopentenyl diphosphate biosynthetic process, methylerythritol 4-phosphate pathway"/>
    <property type="evidence" value="ECO:0007669"/>
    <property type="project" value="UniProtKB-UniRule"/>
</dbReference>
<evidence type="ECO:0000256" key="6">
    <source>
        <dbReference type="ARBA" id="ARBA00022777"/>
    </source>
</evidence>
<evidence type="ECO:0000256" key="1">
    <source>
        <dbReference type="ARBA" id="ARBA00009684"/>
    </source>
</evidence>
<feature type="domain" description="GHMP kinase N-terminal" evidence="11">
    <location>
        <begin position="75"/>
        <end position="151"/>
    </location>
</feature>
<evidence type="ECO:0000256" key="8">
    <source>
        <dbReference type="ARBA" id="ARBA00023229"/>
    </source>
</evidence>
<evidence type="ECO:0000256" key="4">
    <source>
        <dbReference type="ARBA" id="ARBA00022679"/>
    </source>
</evidence>
<evidence type="ECO:0000259" key="11">
    <source>
        <dbReference type="Pfam" id="PF00288"/>
    </source>
</evidence>
<feature type="domain" description="GHMP kinase C-terminal" evidence="12">
    <location>
        <begin position="196"/>
        <end position="268"/>
    </location>
</feature>
<dbReference type="NCBIfam" id="TIGR00154">
    <property type="entry name" value="ispE"/>
    <property type="match status" value="1"/>
</dbReference>
<accession>A0A839F3N5</accession>
<keyword evidence="6 10" id="KW-0418">Kinase</keyword>
<dbReference type="Pfam" id="PF00288">
    <property type="entry name" value="GHMP_kinases_N"/>
    <property type="match status" value="1"/>
</dbReference>
<comment type="similarity">
    <text evidence="1 10">Belongs to the GHMP kinase family. IspE subfamily.</text>
</comment>
<dbReference type="Gene3D" id="3.30.230.10">
    <property type="match status" value="1"/>
</dbReference>
<evidence type="ECO:0000256" key="9">
    <source>
        <dbReference type="ARBA" id="ARBA00032554"/>
    </source>
</evidence>
<dbReference type="Pfam" id="PF08544">
    <property type="entry name" value="GHMP_kinases_C"/>
    <property type="match status" value="1"/>
</dbReference>
<reference evidence="13 14" key="1">
    <citation type="submission" date="2020-07" db="EMBL/GenBank/DDBJ databases">
        <title>Genomic Encyclopedia of Type Strains, Phase IV (KMG-V): Genome sequencing to study the core and pangenomes of soil and plant-associated prokaryotes.</title>
        <authorList>
            <person name="Whitman W."/>
        </authorList>
    </citation>
    <scope>NUCLEOTIDE SEQUENCE [LARGE SCALE GENOMIC DNA]</scope>
    <source>
        <strain evidence="13 14">RH2WT43</strain>
    </source>
</reference>
<evidence type="ECO:0000256" key="5">
    <source>
        <dbReference type="ARBA" id="ARBA00022741"/>
    </source>
</evidence>
<keyword evidence="8 10" id="KW-0414">Isoprene biosynthesis</keyword>
<dbReference type="Proteomes" id="UP000550401">
    <property type="component" value="Unassembled WGS sequence"/>
</dbReference>
<dbReference type="InterPro" id="IPR006204">
    <property type="entry name" value="GHMP_kinase_N_dom"/>
</dbReference>
<evidence type="ECO:0000256" key="2">
    <source>
        <dbReference type="ARBA" id="ARBA00012052"/>
    </source>
</evidence>
<keyword evidence="14" id="KW-1185">Reference proteome</keyword>
<gene>
    <name evidence="10" type="primary">ispE</name>
    <name evidence="13" type="ORF">FHW12_002382</name>
</gene>
<dbReference type="GO" id="GO:0016114">
    <property type="term" value="P:terpenoid biosynthetic process"/>
    <property type="evidence" value="ECO:0007669"/>
    <property type="project" value="UniProtKB-UniRule"/>
</dbReference>
<evidence type="ECO:0000313" key="13">
    <source>
        <dbReference type="EMBL" id="MBA8888158.1"/>
    </source>
</evidence>
<comment type="pathway">
    <text evidence="10">Isoprenoid biosynthesis; isopentenyl diphosphate biosynthesis via DXP pathway; isopentenyl diphosphate from 1-deoxy-D-xylulose 5-phosphate: step 3/6.</text>
</comment>
<comment type="caution">
    <text evidence="13">The sequence shown here is derived from an EMBL/GenBank/DDBJ whole genome shotgun (WGS) entry which is preliminary data.</text>
</comment>